<dbReference type="EMBL" id="CAXIEN010000132">
    <property type="protein sequence ID" value="CAL1280485.1"/>
    <property type="molecule type" value="Genomic_DNA"/>
</dbReference>
<proteinExistence type="predicted"/>
<dbReference type="AlphaFoldDB" id="A0AAV2ABL7"/>
<organism evidence="2 3">
    <name type="scientific">Larinioides sclopetarius</name>
    <dbReference type="NCBI Taxonomy" id="280406"/>
    <lineage>
        <taxon>Eukaryota</taxon>
        <taxon>Metazoa</taxon>
        <taxon>Ecdysozoa</taxon>
        <taxon>Arthropoda</taxon>
        <taxon>Chelicerata</taxon>
        <taxon>Arachnida</taxon>
        <taxon>Araneae</taxon>
        <taxon>Araneomorphae</taxon>
        <taxon>Entelegynae</taxon>
        <taxon>Araneoidea</taxon>
        <taxon>Araneidae</taxon>
        <taxon>Larinioides</taxon>
    </lineage>
</organism>
<reference evidence="2 3" key="1">
    <citation type="submission" date="2024-04" db="EMBL/GenBank/DDBJ databases">
        <authorList>
            <person name="Rising A."/>
            <person name="Reimegard J."/>
            <person name="Sonavane S."/>
            <person name="Akerstrom W."/>
            <person name="Nylinder S."/>
            <person name="Hedman E."/>
            <person name="Kallberg Y."/>
        </authorList>
    </citation>
    <scope>NUCLEOTIDE SEQUENCE [LARGE SCALE GENOMIC DNA]</scope>
</reference>
<evidence type="ECO:0000313" key="3">
    <source>
        <dbReference type="Proteomes" id="UP001497382"/>
    </source>
</evidence>
<gene>
    <name evidence="2" type="ORF">LARSCL_LOCUS11000</name>
</gene>
<evidence type="ECO:0000313" key="2">
    <source>
        <dbReference type="EMBL" id="CAL1280485.1"/>
    </source>
</evidence>
<accession>A0AAV2ABL7</accession>
<protein>
    <submittedName>
        <fullName evidence="2">Uncharacterized protein</fullName>
    </submittedName>
</protein>
<dbReference type="Proteomes" id="UP001497382">
    <property type="component" value="Unassembled WGS sequence"/>
</dbReference>
<feature type="region of interest" description="Disordered" evidence="1">
    <location>
        <begin position="21"/>
        <end position="65"/>
    </location>
</feature>
<feature type="compositionally biased region" description="Basic and acidic residues" evidence="1">
    <location>
        <begin position="36"/>
        <end position="56"/>
    </location>
</feature>
<evidence type="ECO:0000256" key="1">
    <source>
        <dbReference type="SAM" id="MobiDB-lite"/>
    </source>
</evidence>
<keyword evidence="3" id="KW-1185">Reference proteome</keyword>
<sequence>MQNSPNPGAIDRELVAFGDAFPGTRGQPCRAQAARSSREVRQKGFGEKTRSRRESECASASQPPKECVRLTVPPSTFPVADLVCTIPQGKTFSVISSLQMKLQKNYYVNSKAVPKTDVPSGWNMPKAPFWDIFVVG</sequence>
<name>A0AAV2ABL7_9ARAC</name>
<comment type="caution">
    <text evidence="2">The sequence shown here is derived from an EMBL/GenBank/DDBJ whole genome shotgun (WGS) entry which is preliminary data.</text>
</comment>